<feature type="domain" description="EF-hand" evidence="1">
    <location>
        <begin position="8"/>
        <end position="43"/>
    </location>
</feature>
<reference evidence="2" key="1">
    <citation type="submission" date="2021-02" db="EMBL/GenBank/DDBJ databases">
        <title>First Annotated Genome of the Yellow-green Alga Tribonema minus.</title>
        <authorList>
            <person name="Mahan K.M."/>
        </authorList>
    </citation>
    <scope>NUCLEOTIDE SEQUENCE</scope>
    <source>
        <strain evidence="2">UTEX B ZZ1240</strain>
    </source>
</reference>
<dbReference type="Proteomes" id="UP000664859">
    <property type="component" value="Unassembled WGS sequence"/>
</dbReference>
<dbReference type="Pfam" id="PF13499">
    <property type="entry name" value="EF-hand_7"/>
    <property type="match status" value="1"/>
</dbReference>
<dbReference type="AlphaFoldDB" id="A0A836C9D5"/>
<dbReference type="Gene3D" id="1.10.238.10">
    <property type="entry name" value="EF-hand"/>
    <property type="match status" value="2"/>
</dbReference>
<keyword evidence="3" id="KW-1185">Reference proteome</keyword>
<dbReference type="SUPFAM" id="SSF47473">
    <property type="entry name" value="EF-hand"/>
    <property type="match status" value="1"/>
</dbReference>
<gene>
    <name evidence="2" type="ORF">JKP88DRAFT_282893</name>
</gene>
<sequence length="162" mass="18331">MDEFWLETQRDKIQQAFALFDKEKKANINAEDAATALRYLGVYPTEAALKADILPDLQGGDESAPVSFDKFEAKVLNMMASREWEPDTEDVLLQAFKTLDENGTGSIDANYMRELLLSKGSPFNEKELESFMAGARDHGGGNVIYYEDYCSRQWTPSREQGR</sequence>
<dbReference type="InterPro" id="IPR011992">
    <property type="entry name" value="EF-hand-dom_pair"/>
</dbReference>
<dbReference type="PROSITE" id="PS50222">
    <property type="entry name" value="EF_HAND_2"/>
    <property type="match status" value="2"/>
</dbReference>
<dbReference type="PANTHER" id="PTHR46763">
    <property type="entry name" value="DYNEIN REGULATORY COMPLEX PROTEIN 8"/>
    <property type="match status" value="1"/>
</dbReference>
<comment type="caution">
    <text evidence="2">The sequence shown here is derived from an EMBL/GenBank/DDBJ whole genome shotgun (WGS) entry which is preliminary data.</text>
</comment>
<dbReference type="FunFam" id="1.10.238.10:FF:000001">
    <property type="entry name" value="Calmodulin 1"/>
    <property type="match status" value="1"/>
</dbReference>
<accession>A0A836C9D5</accession>
<evidence type="ECO:0000259" key="1">
    <source>
        <dbReference type="PROSITE" id="PS50222"/>
    </source>
</evidence>
<dbReference type="GO" id="GO:0005509">
    <property type="term" value="F:calcium ion binding"/>
    <property type="evidence" value="ECO:0007669"/>
    <property type="project" value="InterPro"/>
</dbReference>
<dbReference type="InterPro" id="IPR002048">
    <property type="entry name" value="EF_hand_dom"/>
</dbReference>
<protein>
    <recommendedName>
        <fullName evidence="1">EF-hand domain-containing protein</fullName>
    </recommendedName>
</protein>
<proteinExistence type="predicted"/>
<evidence type="ECO:0000313" key="2">
    <source>
        <dbReference type="EMBL" id="KAG5176201.1"/>
    </source>
</evidence>
<evidence type="ECO:0000313" key="3">
    <source>
        <dbReference type="Proteomes" id="UP000664859"/>
    </source>
</evidence>
<name>A0A836C9D5_9STRA</name>
<dbReference type="PANTHER" id="PTHR46763:SF1">
    <property type="entry name" value="DYNEIN REGULATORY COMPLEX PROTEIN 8"/>
    <property type="match status" value="1"/>
</dbReference>
<dbReference type="SMART" id="SM00054">
    <property type="entry name" value="EFh"/>
    <property type="match status" value="2"/>
</dbReference>
<dbReference type="EMBL" id="JAFCMP010000539">
    <property type="protein sequence ID" value="KAG5176201.1"/>
    <property type="molecule type" value="Genomic_DNA"/>
</dbReference>
<dbReference type="OrthoDB" id="10260307at2759"/>
<organism evidence="2 3">
    <name type="scientific">Tribonema minus</name>
    <dbReference type="NCBI Taxonomy" id="303371"/>
    <lineage>
        <taxon>Eukaryota</taxon>
        <taxon>Sar</taxon>
        <taxon>Stramenopiles</taxon>
        <taxon>Ochrophyta</taxon>
        <taxon>PX clade</taxon>
        <taxon>Xanthophyceae</taxon>
        <taxon>Tribonematales</taxon>
        <taxon>Tribonemataceae</taxon>
        <taxon>Tribonema</taxon>
    </lineage>
</organism>
<feature type="domain" description="EF-hand" evidence="1">
    <location>
        <begin position="87"/>
        <end position="122"/>
    </location>
</feature>